<dbReference type="EMBL" id="CP039375">
    <property type="protein sequence ID" value="QCD66676.1"/>
    <property type="molecule type" value="Genomic_DNA"/>
</dbReference>
<dbReference type="KEGG" id="halz:E5139_13860"/>
<dbReference type="OMA" id="RISHDQL"/>
<reference evidence="2 3" key="2">
    <citation type="submission" date="2019-04" db="EMBL/GenBank/DDBJ databases">
        <authorList>
            <person name="Yang S."/>
            <person name="Wei W."/>
        </authorList>
    </citation>
    <scope>NUCLEOTIDE SEQUENCE [LARGE SCALE GENOMIC DNA]</scope>
    <source>
        <strain evidence="3">ZP60</strain>
    </source>
</reference>
<organism evidence="2 3">
    <name type="scientific">Halomicrobium mukohataei</name>
    <dbReference type="NCBI Taxonomy" id="57705"/>
    <lineage>
        <taxon>Archaea</taxon>
        <taxon>Methanobacteriati</taxon>
        <taxon>Methanobacteriota</taxon>
        <taxon>Stenosarchaea group</taxon>
        <taxon>Halobacteria</taxon>
        <taxon>Halobacteriales</taxon>
        <taxon>Haloarculaceae</taxon>
        <taxon>Halomicrobium</taxon>
    </lineage>
</organism>
<sequence>MDNRAVTPAVTHALTIGISAIMITGLLVGAGGLLDDQRSYVVENGLENVGSAVTSELVSMDQFNTTGVDADLSYTTTHPARVGGRTYDVVLEPDSPKSTLVLEATGESQRTVVYRFENESSVCASAVDGGKINVVFDVSEPCLELRDP</sequence>
<gene>
    <name evidence="2" type="ORF">E5139_13860</name>
</gene>
<dbReference type="InterPro" id="IPR055690">
    <property type="entry name" value="DUF7266"/>
</dbReference>
<dbReference type="Proteomes" id="UP000297053">
    <property type="component" value="Chromosome"/>
</dbReference>
<feature type="transmembrane region" description="Helical" evidence="1">
    <location>
        <begin position="12"/>
        <end position="34"/>
    </location>
</feature>
<keyword evidence="1" id="KW-1133">Transmembrane helix</keyword>
<reference evidence="2 3" key="1">
    <citation type="submission" date="2019-04" db="EMBL/GenBank/DDBJ databases">
        <title>Complete genome sequence of Arthrobacter sp. ZXY-2 associated with effective atrazine degradation and salt adaptation.</title>
        <authorList>
            <person name="Zhao X."/>
        </authorList>
    </citation>
    <scope>NUCLEOTIDE SEQUENCE [LARGE SCALE GENOMIC DNA]</scope>
    <source>
        <strain evidence="3">ZP60</strain>
    </source>
</reference>
<proteinExistence type="predicted"/>
<evidence type="ECO:0000313" key="3">
    <source>
        <dbReference type="Proteomes" id="UP000297053"/>
    </source>
</evidence>
<accession>A0A4D6KP46</accession>
<dbReference type="Pfam" id="PF23928">
    <property type="entry name" value="DUF7266"/>
    <property type="match status" value="1"/>
</dbReference>
<keyword evidence="1" id="KW-0812">Transmembrane</keyword>
<dbReference type="GeneID" id="42180046"/>
<dbReference type="RefSeq" id="WP_015763098.1">
    <property type="nucleotide sequence ID" value="NZ_CP039375.1"/>
</dbReference>
<evidence type="ECO:0000313" key="2">
    <source>
        <dbReference type="EMBL" id="QCD66676.1"/>
    </source>
</evidence>
<name>A0A4D6KP46_9EURY</name>
<dbReference type="AlphaFoldDB" id="A0A4D6KP46"/>
<evidence type="ECO:0008006" key="4">
    <source>
        <dbReference type="Google" id="ProtNLM"/>
    </source>
</evidence>
<keyword evidence="1" id="KW-0472">Membrane</keyword>
<protein>
    <recommendedName>
        <fullName evidence="4">Flagellin</fullName>
    </recommendedName>
</protein>
<evidence type="ECO:0000256" key="1">
    <source>
        <dbReference type="SAM" id="Phobius"/>
    </source>
</evidence>